<evidence type="ECO:0000256" key="8">
    <source>
        <dbReference type="ARBA" id="ARBA00023159"/>
    </source>
</evidence>
<evidence type="ECO:0000256" key="5">
    <source>
        <dbReference type="ARBA" id="ARBA00023015"/>
    </source>
</evidence>
<evidence type="ECO:0000256" key="6">
    <source>
        <dbReference type="ARBA" id="ARBA00023026"/>
    </source>
</evidence>
<evidence type="ECO:0000256" key="11">
    <source>
        <dbReference type="ARBA" id="ARBA00039976"/>
    </source>
</evidence>
<feature type="domain" description="OmpR/PhoB-type" evidence="15">
    <location>
        <begin position="124"/>
        <end position="222"/>
    </location>
</feature>
<evidence type="ECO:0000256" key="4">
    <source>
        <dbReference type="ARBA" id="ARBA00023012"/>
    </source>
</evidence>
<dbReference type="SUPFAM" id="SSF52172">
    <property type="entry name" value="CheY-like"/>
    <property type="match status" value="1"/>
</dbReference>
<dbReference type="GO" id="GO:0000156">
    <property type="term" value="F:phosphorelay response regulator activity"/>
    <property type="evidence" value="ECO:0007669"/>
    <property type="project" value="TreeGrafter"/>
</dbReference>
<dbReference type="EMBL" id="VDGH01000006">
    <property type="protein sequence ID" value="TQR13008.1"/>
    <property type="molecule type" value="Genomic_DNA"/>
</dbReference>
<dbReference type="InterPro" id="IPR036388">
    <property type="entry name" value="WH-like_DNA-bd_sf"/>
</dbReference>
<sequence>MVGILAVDDDIHTLELISIFLSNTGYRVVKARNGKEGLALIEKEMPDLAIVDVMMPEMDGLTLTKIIREQYDFPVLLLTAKGGLEDKEKGYLAGSDDYLVKPFEPKELLFRIRAILRRYDKTSDANIQVGNMLINRKSFELQIGEELLVLPLKEFELLSKLASKPNQVFTRDQLIEAVWGIDFEGEEQTLSVHIKRIRERLAKTQSGVQIKTVRGIGYKLEGTHT</sequence>
<evidence type="ECO:0000313" key="16">
    <source>
        <dbReference type="EMBL" id="TQR13008.1"/>
    </source>
</evidence>
<proteinExistence type="predicted"/>
<keyword evidence="8" id="KW-0010">Activator</keyword>
<dbReference type="GO" id="GO:0000976">
    <property type="term" value="F:transcription cis-regulatory region binding"/>
    <property type="evidence" value="ECO:0007669"/>
    <property type="project" value="TreeGrafter"/>
</dbReference>
<keyword evidence="7 13" id="KW-0238">DNA-binding</keyword>
<keyword evidence="2" id="KW-0963">Cytoplasm</keyword>
<dbReference type="AlphaFoldDB" id="A0A544T6H7"/>
<dbReference type="Pfam" id="PF00072">
    <property type="entry name" value="Response_reg"/>
    <property type="match status" value="1"/>
</dbReference>
<comment type="function">
    <text evidence="10">Member of the two-component regulatory system HssS/HssR involved in intracellular heme homeostasis and tempering of staphylococcal virulence. Phosphorylated HssR binds to a direct repeat sequence within hrtAB promoter and activates the expression of hrtAB, an efflux pump, in response to extracellular heme, hemin, hemoglobin or blood.</text>
</comment>
<dbReference type="PANTHER" id="PTHR48111:SF49">
    <property type="entry name" value="HEME RESPONSE REGULATOR HSSR"/>
    <property type="match status" value="1"/>
</dbReference>
<keyword evidence="4" id="KW-0902">Two-component regulatory system</keyword>
<dbReference type="GO" id="GO:0032993">
    <property type="term" value="C:protein-DNA complex"/>
    <property type="evidence" value="ECO:0007669"/>
    <property type="project" value="TreeGrafter"/>
</dbReference>
<dbReference type="InterPro" id="IPR001789">
    <property type="entry name" value="Sig_transdc_resp-reg_receiver"/>
</dbReference>
<evidence type="ECO:0000256" key="2">
    <source>
        <dbReference type="ARBA" id="ARBA00022490"/>
    </source>
</evidence>
<dbReference type="GO" id="GO:0005829">
    <property type="term" value="C:cytosol"/>
    <property type="evidence" value="ECO:0007669"/>
    <property type="project" value="TreeGrafter"/>
</dbReference>
<evidence type="ECO:0000256" key="1">
    <source>
        <dbReference type="ARBA" id="ARBA00004496"/>
    </source>
</evidence>
<protein>
    <recommendedName>
        <fullName evidence="11">Heme response regulator HssR</fullName>
    </recommendedName>
</protein>
<gene>
    <name evidence="16" type="ORF">FG382_10750</name>
</gene>
<keyword evidence="3 12" id="KW-0597">Phosphoprotein</keyword>
<dbReference type="GO" id="GO:0006355">
    <property type="term" value="P:regulation of DNA-templated transcription"/>
    <property type="evidence" value="ECO:0007669"/>
    <property type="project" value="InterPro"/>
</dbReference>
<dbReference type="Proteomes" id="UP000317316">
    <property type="component" value="Unassembled WGS sequence"/>
</dbReference>
<evidence type="ECO:0000256" key="9">
    <source>
        <dbReference type="ARBA" id="ARBA00023163"/>
    </source>
</evidence>
<keyword evidence="9" id="KW-0804">Transcription</keyword>
<dbReference type="FunFam" id="1.10.10.10:FF:000018">
    <property type="entry name" value="DNA-binding response regulator ResD"/>
    <property type="match status" value="1"/>
</dbReference>
<dbReference type="RefSeq" id="WP_142538890.1">
    <property type="nucleotide sequence ID" value="NZ_BMIE01000004.1"/>
</dbReference>
<evidence type="ECO:0000259" key="14">
    <source>
        <dbReference type="PROSITE" id="PS50110"/>
    </source>
</evidence>
<dbReference type="InterPro" id="IPR001867">
    <property type="entry name" value="OmpR/PhoB-type_DNA-bd"/>
</dbReference>
<comment type="subcellular location">
    <subcellularLocation>
        <location evidence="1">Cytoplasm</location>
    </subcellularLocation>
</comment>
<dbReference type="Pfam" id="PF00486">
    <property type="entry name" value="Trans_reg_C"/>
    <property type="match status" value="1"/>
</dbReference>
<evidence type="ECO:0000256" key="7">
    <source>
        <dbReference type="ARBA" id="ARBA00023125"/>
    </source>
</evidence>
<keyword evidence="17" id="KW-1185">Reference proteome</keyword>
<dbReference type="CDD" id="cd17574">
    <property type="entry name" value="REC_OmpR"/>
    <property type="match status" value="1"/>
</dbReference>
<dbReference type="PROSITE" id="PS51755">
    <property type="entry name" value="OMPR_PHOB"/>
    <property type="match status" value="1"/>
</dbReference>
<evidence type="ECO:0000256" key="10">
    <source>
        <dbReference type="ARBA" id="ARBA00037471"/>
    </source>
</evidence>
<dbReference type="Gene3D" id="1.10.10.10">
    <property type="entry name" value="Winged helix-like DNA-binding domain superfamily/Winged helix DNA-binding domain"/>
    <property type="match status" value="1"/>
</dbReference>
<dbReference type="Gene3D" id="6.10.250.690">
    <property type="match status" value="1"/>
</dbReference>
<dbReference type="PROSITE" id="PS50110">
    <property type="entry name" value="RESPONSE_REGULATORY"/>
    <property type="match status" value="1"/>
</dbReference>
<dbReference type="CDD" id="cd00383">
    <property type="entry name" value="trans_reg_C"/>
    <property type="match status" value="1"/>
</dbReference>
<feature type="modified residue" description="4-aspartylphosphate" evidence="12">
    <location>
        <position position="52"/>
    </location>
</feature>
<feature type="domain" description="Response regulatory" evidence="14">
    <location>
        <begin position="3"/>
        <end position="116"/>
    </location>
</feature>
<dbReference type="PANTHER" id="PTHR48111">
    <property type="entry name" value="REGULATOR OF RPOS"/>
    <property type="match status" value="1"/>
</dbReference>
<evidence type="ECO:0000256" key="12">
    <source>
        <dbReference type="PROSITE-ProRule" id="PRU00169"/>
    </source>
</evidence>
<dbReference type="SMART" id="SM00448">
    <property type="entry name" value="REC"/>
    <property type="match status" value="1"/>
</dbReference>
<accession>A0A544T6H7</accession>
<comment type="caution">
    <text evidence="16">The sequence shown here is derived from an EMBL/GenBank/DDBJ whole genome shotgun (WGS) entry which is preliminary data.</text>
</comment>
<dbReference type="InterPro" id="IPR039420">
    <property type="entry name" value="WalR-like"/>
</dbReference>
<organism evidence="16 17">
    <name type="scientific">Psychrobacillus lasiicapitis</name>
    <dbReference type="NCBI Taxonomy" id="1636719"/>
    <lineage>
        <taxon>Bacteria</taxon>
        <taxon>Bacillati</taxon>
        <taxon>Bacillota</taxon>
        <taxon>Bacilli</taxon>
        <taxon>Bacillales</taxon>
        <taxon>Bacillaceae</taxon>
        <taxon>Psychrobacillus</taxon>
    </lineage>
</organism>
<evidence type="ECO:0000313" key="17">
    <source>
        <dbReference type="Proteomes" id="UP000317316"/>
    </source>
</evidence>
<keyword evidence="6" id="KW-0843">Virulence</keyword>
<dbReference type="InterPro" id="IPR011006">
    <property type="entry name" value="CheY-like_superfamily"/>
</dbReference>
<feature type="DNA-binding region" description="OmpR/PhoB-type" evidence="13">
    <location>
        <begin position="124"/>
        <end position="222"/>
    </location>
</feature>
<reference evidence="16 17" key="1">
    <citation type="submission" date="2019-05" db="EMBL/GenBank/DDBJ databases">
        <title>Psychrobacillus vulpis sp. nov., a new species isolated from feces of a red fox that inhabits in The Tablas de Daimiel Natural Park, Albacete, Spain.</title>
        <authorList>
            <person name="Rodriguez M."/>
            <person name="Reina J.C."/>
            <person name="Bejar V."/>
            <person name="Llamas I."/>
        </authorList>
    </citation>
    <scope>NUCLEOTIDE SEQUENCE [LARGE SCALE GENOMIC DNA]</scope>
    <source>
        <strain evidence="16 17">NEAU-3TGS17</strain>
    </source>
</reference>
<evidence type="ECO:0000256" key="3">
    <source>
        <dbReference type="ARBA" id="ARBA00022553"/>
    </source>
</evidence>
<name>A0A544T6H7_9BACI</name>
<keyword evidence="5" id="KW-0805">Transcription regulation</keyword>
<dbReference type="SMART" id="SM00862">
    <property type="entry name" value="Trans_reg_C"/>
    <property type="match status" value="1"/>
</dbReference>
<dbReference type="Gene3D" id="3.40.50.2300">
    <property type="match status" value="1"/>
</dbReference>
<evidence type="ECO:0000256" key="13">
    <source>
        <dbReference type="PROSITE-ProRule" id="PRU01091"/>
    </source>
</evidence>
<evidence type="ECO:0000259" key="15">
    <source>
        <dbReference type="PROSITE" id="PS51755"/>
    </source>
</evidence>
<dbReference type="OrthoDB" id="9790442at2"/>